<evidence type="ECO:0000313" key="1">
    <source>
        <dbReference type="EMBL" id="PSS29784.1"/>
    </source>
</evidence>
<sequence length="58" mass="6462">MIAACNTTALIATEQIRQYVQMALRGGELGPSEMYGPLPEEWHNLEETRGTDESCPDH</sequence>
<gene>
    <name evidence="1" type="ORF">PHLCEN_2v2932</name>
</gene>
<dbReference type="AlphaFoldDB" id="A0A2R6RIE7"/>
<keyword evidence="2" id="KW-1185">Reference proteome</keyword>
<comment type="caution">
    <text evidence="1">The sequence shown here is derived from an EMBL/GenBank/DDBJ whole genome shotgun (WGS) entry which is preliminary data.</text>
</comment>
<dbReference type="Proteomes" id="UP000186601">
    <property type="component" value="Unassembled WGS sequence"/>
</dbReference>
<organism evidence="1 2">
    <name type="scientific">Hermanssonia centrifuga</name>
    <dbReference type="NCBI Taxonomy" id="98765"/>
    <lineage>
        <taxon>Eukaryota</taxon>
        <taxon>Fungi</taxon>
        <taxon>Dikarya</taxon>
        <taxon>Basidiomycota</taxon>
        <taxon>Agaricomycotina</taxon>
        <taxon>Agaricomycetes</taxon>
        <taxon>Polyporales</taxon>
        <taxon>Meruliaceae</taxon>
        <taxon>Hermanssonia</taxon>
    </lineage>
</organism>
<name>A0A2R6RIE7_9APHY</name>
<dbReference type="EMBL" id="MLYV02000256">
    <property type="protein sequence ID" value="PSS29784.1"/>
    <property type="molecule type" value="Genomic_DNA"/>
</dbReference>
<evidence type="ECO:0000313" key="2">
    <source>
        <dbReference type="Proteomes" id="UP000186601"/>
    </source>
</evidence>
<proteinExistence type="predicted"/>
<accession>A0A2R6RIE7</accession>
<reference evidence="1 2" key="1">
    <citation type="submission" date="2018-02" db="EMBL/GenBank/DDBJ databases">
        <title>Genome sequence of the basidiomycete white-rot fungus Phlebia centrifuga.</title>
        <authorList>
            <person name="Granchi Z."/>
            <person name="Peng M."/>
            <person name="de Vries R.P."/>
            <person name="Hilden K."/>
            <person name="Makela M.R."/>
            <person name="Grigoriev I."/>
            <person name="Riley R."/>
        </authorList>
    </citation>
    <scope>NUCLEOTIDE SEQUENCE [LARGE SCALE GENOMIC DNA]</scope>
    <source>
        <strain evidence="1 2">FBCC195</strain>
    </source>
</reference>
<protein>
    <submittedName>
        <fullName evidence="1">Uncharacterized protein</fullName>
    </submittedName>
</protein>